<gene>
    <name evidence="2" type="ORF">F53441_10475</name>
</gene>
<evidence type="ECO:0000313" key="3">
    <source>
        <dbReference type="Proteomes" id="UP000605986"/>
    </source>
</evidence>
<protein>
    <submittedName>
        <fullName evidence="2">Uncharacterized protein</fullName>
    </submittedName>
</protein>
<proteinExistence type="predicted"/>
<evidence type="ECO:0000313" key="2">
    <source>
        <dbReference type="EMBL" id="KAF4445830.1"/>
    </source>
</evidence>
<accession>A0A8H4NS91</accession>
<reference evidence="2" key="1">
    <citation type="submission" date="2020-01" db="EMBL/GenBank/DDBJ databases">
        <title>Identification and distribution of gene clusters putatively required for synthesis of sphingolipid metabolism inhibitors in phylogenetically diverse species of the filamentous fungus Fusarium.</title>
        <authorList>
            <person name="Kim H.-S."/>
            <person name="Busman M."/>
            <person name="Brown D.W."/>
            <person name="Divon H."/>
            <person name="Uhlig S."/>
            <person name="Proctor R.H."/>
        </authorList>
    </citation>
    <scope>NUCLEOTIDE SEQUENCE</scope>
    <source>
        <strain evidence="2">NRRL 53441</strain>
    </source>
</reference>
<name>A0A8H4NS91_9HYPO</name>
<keyword evidence="3" id="KW-1185">Reference proteome</keyword>
<feature type="compositionally biased region" description="Polar residues" evidence="1">
    <location>
        <begin position="24"/>
        <end position="43"/>
    </location>
</feature>
<sequence length="241" mass="25775">MQQEIKALGLQSSIANTYVEPYETSDTQSDAQSWQLAQASTPSPVWEPMPSSANNGTLVNIDMNPQSSQTQMDPLSETYATSTNVASASLSSYQPDIGYTGITISGTLSWTVGYQSPMESENGWWESPSFTWAWSIVYSLQSANAPATYVEFSQSSSDIPSSATSNGGGLGGWSSVPSSTQELVAAIPAPAMKKIPSYFKAELGSLKFMSNFAFASNGPFTFQAPAINNEYALYATIQSPN</sequence>
<dbReference type="AlphaFoldDB" id="A0A8H4NS91"/>
<evidence type="ECO:0000256" key="1">
    <source>
        <dbReference type="SAM" id="MobiDB-lite"/>
    </source>
</evidence>
<comment type="caution">
    <text evidence="2">The sequence shown here is derived from an EMBL/GenBank/DDBJ whole genome shotgun (WGS) entry which is preliminary data.</text>
</comment>
<dbReference type="Proteomes" id="UP000605986">
    <property type="component" value="Unassembled WGS sequence"/>
</dbReference>
<dbReference type="EMBL" id="JAADJG010000498">
    <property type="protein sequence ID" value="KAF4445830.1"/>
    <property type="molecule type" value="Genomic_DNA"/>
</dbReference>
<organism evidence="2 3">
    <name type="scientific">Fusarium austroafricanum</name>
    <dbReference type="NCBI Taxonomy" id="2364996"/>
    <lineage>
        <taxon>Eukaryota</taxon>
        <taxon>Fungi</taxon>
        <taxon>Dikarya</taxon>
        <taxon>Ascomycota</taxon>
        <taxon>Pezizomycotina</taxon>
        <taxon>Sordariomycetes</taxon>
        <taxon>Hypocreomycetidae</taxon>
        <taxon>Hypocreales</taxon>
        <taxon>Nectriaceae</taxon>
        <taxon>Fusarium</taxon>
        <taxon>Fusarium concolor species complex</taxon>
    </lineage>
</organism>
<feature type="region of interest" description="Disordered" evidence="1">
    <location>
        <begin position="21"/>
        <end position="56"/>
    </location>
</feature>